<dbReference type="CTD" id="146227"/>
<dbReference type="KEGG" id="nasi:112391256"/>
<feature type="region of interest" description="Disordered" evidence="2">
    <location>
        <begin position="300"/>
        <end position="345"/>
    </location>
</feature>
<feature type="region of interest" description="Disordered" evidence="2">
    <location>
        <begin position="404"/>
        <end position="472"/>
    </location>
</feature>
<evidence type="ECO:0000256" key="1">
    <source>
        <dbReference type="ARBA" id="ARBA00038142"/>
    </source>
</evidence>
<dbReference type="Pfam" id="PF21388">
    <property type="entry name" value="SPATA2_PUB-like"/>
    <property type="match status" value="1"/>
</dbReference>
<evidence type="ECO:0000313" key="5">
    <source>
        <dbReference type="RefSeq" id="XP_024588359.1"/>
    </source>
</evidence>
<keyword evidence="4" id="KW-1185">Reference proteome</keyword>
<dbReference type="GeneID" id="112391256"/>
<name>A0A341AEN2_NEOAA</name>
<dbReference type="PANTHER" id="PTHR15326:SF9">
    <property type="entry name" value="SPERMATOGENESIS-ASSOCIATED PROTEIN 2"/>
    <property type="match status" value="1"/>
</dbReference>
<comment type="similarity">
    <text evidence="1">Belongs to the SPATA2 family.</text>
</comment>
<dbReference type="Proteomes" id="UP000252040">
    <property type="component" value="Unplaced"/>
</dbReference>
<dbReference type="PANTHER" id="PTHR15326">
    <property type="entry name" value="SPERMATOGENESIS-ASSOCIATED PROTEIN 2/TAMOZHENNIC"/>
    <property type="match status" value="1"/>
</dbReference>
<dbReference type="InterPro" id="IPR048839">
    <property type="entry name" value="SPATA2_PUB-like"/>
</dbReference>
<evidence type="ECO:0000256" key="2">
    <source>
        <dbReference type="SAM" id="MobiDB-lite"/>
    </source>
</evidence>
<dbReference type="InParanoid" id="A0A341AEN2"/>
<dbReference type="AlphaFoldDB" id="A0A341AEN2"/>
<feature type="region of interest" description="Disordered" evidence="2">
    <location>
        <begin position="257"/>
        <end position="279"/>
    </location>
</feature>
<evidence type="ECO:0000313" key="4">
    <source>
        <dbReference type="Proteomes" id="UP000252040"/>
    </source>
</evidence>
<dbReference type="Gene3D" id="1.20.58.2190">
    <property type="match status" value="1"/>
</dbReference>
<gene>
    <name evidence="5" type="primary">BEAN1</name>
</gene>
<dbReference type="STRING" id="1706337.A0A341AEN2"/>
<feature type="region of interest" description="Disordered" evidence="2">
    <location>
        <begin position="213"/>
        <end position="242"/>
    </location>
</feature>
<proteinExistence type="inferred from homology"/>
<feature type="compositionally biased region" description="Polar residues" evidence="2">
    <location>
        <begin position="444"/>
        <end position="457"/>
    </location>
</feature>
<sequence>MSRPRPPGPEEDALETLLDDLISYYLDRAGEGRLRVCRQAALTCRAQQLLVTGVPPQLYLPEDVAPDLGTTHSQGAPSSAQHICHKLVRALEFLELISINLLLFPWRKEIRSLKTYTGNFVYWVRPVLSEHTLQTILGRLGYMATSEAEFSLVQASSEEDTKQMVFEIFLTRVMCEAVLGTSGRQLLGPGREKADGPHCRPSSVRGLLKTHKGLQEAQSSRGPPAGARTERALAESPDGQRSLPVVFSLPEISIAPGSPLTGPPVSLGPQRRASTRSDSEEFLTCYSDLVLHQTPLFPRDHPLSSLKGKQLQSPGLGPSPPPGEATAPAGSSSEQPLVPSAAPERKGVTIPGQLCLVPGPQLSENSLDPKPEAQLEVAAPGTKAAPPNASSEMDELCEYLAHLLRPPTPAGHPGGSPGPGVEENGQSEPLMRPEPAGEGGSPDGTITQFWRSPQAPSHVQEPPSAHYVPPEGMEVPAATRGYYTSNRPYTGFSRQIGKHSALGRERHWPVIHPSIHPSSHPPMPITQHSTQQSTLRPQAQSQTTTELLFSPCSCPAVLPIYWKAEPKVGIIFDFSFSHILHPTIAVTTWTKSDHVPPPSTEA</sequence>
<evidence type="ECO:0000259" key="3">
    <source>
        <dbReference type="Pfam" id="PF21388"/>
    </source>
</evidence>
<reference evidence="5" key="1">
    <citation type="submission" date="2025-08" db="UniProtKB">
        <authorList>
            <consortium name="RefSeq"/>
        </authorList>
    </citation>
    <scope>IDENTIFICATION</scope>
    <source>
        <tissue evidence="5">Meat</tissue>
    </source>
</reference>
<dbReference type="RefSeq" id="XP_024588359.1">
    <property type="nucleotide sequence ID" value="XM_024732591.1"/>
</dbReference>
<protein>
    <submittedName>
        <fullName evidence="5">Protein BEAN1 isoform X1</fullName>
    </submittedName>
</protein>
<feature type="domain" description="Spermatogenesis-associated protein 2 PUB-like" evidence="3">
    <location>
        <begin position="85"/>
        <end position="179"/>
    </location>
</feature>
<organism evidence="4 5">
    <name type="scientific">Neophocaena asiaeorientalis asiaeorientalis</name>
    <name type="common">Yangtze finless porpoise</name>
    <name type="synonym">Neophocaena phocaenoides subsp. asiaeorientalis</name>
    <dbReference type="NCBI Taxonomy" id="1706337"/>
    <lineage>
        <taxon>Eukaryota</taxon>
        <taxon>Metazoa</taxon>
        <taxon>Chordata</taxon>
        <taxon>Craniata</taxon>
        <taxon>Vertebrata</taxon>
        <taxon>Euteleostomi</taxon>
        <taxon>Mammalia</taxon>
        <taxon>Eutheria</taxon>
        <taxon>Laurasiatheria</taxon>
        <taxon>Artiodactyla</taxon>
        <taxon>Whippomorpha</taxon>
        <taxon>Cetacea</taxon>
        <taxon>Odontoceti</taxon>
        <taxon>Phocoenidae</taxon>
        <taxon>Neophocaena</taxon>
    </lineage>
</organism>
<dbReference type="GO" id="GO:0005737">
    <property type="term" value="C:cytoplasm"/>
    <property type="evidence" value="ECO:0007669"/>
    <property type="project" value="TreeGrafter"/>
</dbReference>
<accession>A0A341AEN2</accession>